<dbReference type="PANTHER" id="PTHR37309">
    <property type="entry name" value="SLR0284 PROTEIN"/>
    <property type="match status" value="1"/>
</dbReference>
<dbReference type="InterPro" id="IPR007165">
    <property type="entry name" value="Phage_holin_4_2"/>
</dbReference>
<feature type="transmembrane region" description="Helical" evidence="1">
    <location>
        <begin position="23"/>
        <end position="43"/>
    </location>
</feature>
<gene>
    <name evidence="2" type="ORF">HZA61_17140</name>
</gene>
<dbReference type="EMBL" id="JACRIW010000123">
    <property type="protein sequence ID" value="MBI5171215.1"/>
    <property type="molecule type" value="Genomic_DNA"/>
</dbReference>
<reference evidence="2" key="1">
    <citation type="submission" date="2020-07" db="EMBL/GenBank/DDBJ databases">
        <title>Huge and variable diversity of episymbiotic CPR bacteria and DPANN archaea in groundwater ecosystems.</title>
        <authorList>
            <person name="He C.Y."/>
            <person name="Keren R."/>
            <person name="Whittaker M."/>
            <person name="Farag I.F."/>
            <person name="Doudna J."/>
            <person name="Cate J.H.D."/>
            <person name="Banfield J.F."/>
        </authorList>
    </citation>
    <scope>NUCLEOTIDE SEQUENCE</scope>
    <source>
        <strain evidence="2">NC_groundwater_1813_Pr3_B-0.1um_71_17</strain>
    </source>
</reference>
<evidence type="ECO:0000313" key="3">
    <source>
        <dbReference type="Proteomes" id="UP000696931"/>
    </source>
</evidence>
<sequence>MVRLHEGRSATSRTPEAPVLKPIVYFLVMAAAMMTLSMSGVLPGFRVDGFTAALVGAVVLALANALLKPVLFLLTLPITILTLGLFLLVLNALMLWITARVVPGMHLEGALTTLVASLILSLVGMVWNAISKDDGRRHERDRD</sequence>
<protein>
    <submittedName>
        <fullName evidence="2">Phage holin family protein</fullName>
    </submittedName>
</protein>
<evidence type="ECO:0000256" key="1">
    <source>
        <dbReference type="SAM" id="Phobius"/>
    </source>
</evidence>
<proteinExistence type="predicted"/>
<dbReference type="AlphaFoldDB" id="A0A933SH51"/>
<keyword evidence="1" id="KW-0812">Transmembrane</keyword>
<feature type="transmembrane region" description="Helical" evidence="1">
    <location>
        <begin position="74"/>
        <end position="97"/>
    </location>
</feature>
<dbReference type="Proteomes" id="UP000696931">
    <property type="component" value="Unassembled WGS sequence"/>
</dbReference>
<feature type="transmembrane region" description="Helical" evidence="1">
    <location>
        <begin position="49"/>
        <end position="67"/>
    </location>
</feature>
<accession>A0A933SH51</accession>
<dbReference type="Pfam" id="PF04020">
    <property type="entry name" value="Phage_holin_4_2"/>
    <property type="match status" value="1"/>
</dbReference>
<dbReference type="PANTHER" id="PTHR37309:SF1">
    <property type="entry name" value="SLR0284 PROTEIN"/>
    <property type="match status" value="1"/>
</dbReference>
<keyword evidence="1" id="KW-0472">Membrane</keyword>
<feature type="transmembrane region" description="Helical" evidence="1">
    <location>
        <begin position="109"/>
        <end position="130"/>
    </location>
</feature>
<name>A0A933SH51_UNCEI</name>
<keyword evidence="1" id="KW-1133">Transmembrane helix</keyword>
<evidence type="ECO:0000313" key="2">
    <source>
        <dbReference type="EMBL" id="MBI5171215.1"/>
    </source>
</evidence>
<organism evidence="2 3">
    <name type="scientific">Eiseniibacteriota bacterium</name>
    <dbReference type="NCBI Taxonomy" id="2212470"/>
    <lineage>
        <taxon>Bacteria</taxon>
        <taxon>Candidatus Eiseniibacteriota</taxon>
    </lineage>
</organism>
<comment type="caution">
    <text evidence="2">The sequence shown here is derived from an EMBL/GenBank/DDBJ whole genome shotgun (WGS) entry which is preliminary data.</text>
</comment>